<dbReference type="PANTHER" id="PTHR13439">
    <property type="entry name" value="CT120 PROTEIN"/>
    <property type="match status" value="1"/>
</dbReference>
<keyword evidence="2 5" id="KW-0812">Transmembrane</keyword>
<evidence type="ECO:0000256" key="1">
    <source>
        <dbReference type="ARBA" id="ARBA00004141"/>
    </source>
</evidence>
<feature type="transmembrane region" description="Helical" evidence="6">
    <location>
        <begin position="6"/>
        <end position="27"/>
    </location>
</feature>
<feature type="transmembrane region" description="Helical" evidence="6">
    <location>
        <begin position="95"/>
        <end position="119"/>
    </location>
</feature>
<evidence type="ECO:0000259" key="7">
    <source>
        <dbReference type="PROSITE" id="PS50922"/>
    </source>
</evidence>
<reference evidence="8" key="1">
    <citation type="journal article" date="2020" name="bioRxiv">
        <title>Whole genome comparisons of ergot fungi reveals the divergence and evolution of species within the genus Claviceps are the result of varying mechanisms driving genome evolution and host range expansion.</title>
        <authorList>
            <person name="Wyka S.A."/>
            <person name="Mondo S.J."/>
            <person name="Liu M."/>
            <person name="Dettman J."/>
            <person name="Nalam V."/>
            <person name="Broders K.D."/>
        </authorList>
    </citation>
    <scope>NUCLEOTIDE SEQUENCE</scope>
    <source>
        <strain evidence="8">CCC 489</strain>
    </source>
</reference>
<dbReference type="PROSITE" id="PS50922">
    <property type="entry name" value="TLC"/>
    <property type="match status" value="1"/>
</dbReference>
<dbReference type="InterPro" id="IPR006634">
    <property type="entry name" value="TLC-dom"/>
</dbReference>
<sequence length="162" mass="18435">RPIVNYYGTIFILWELSTPFLNVHWFMDKLDMTGSRAQLYNGLLLLFTFFSCRLVYGTYQSVRVFSDLWAAIGSSPSVSSLDSAVMRFASEDSTVPLWIGAVYLASNLTLNGLNFYWFIMMIKAVSKRFQPQKQPQAKIQLHTSSFASGTSEAGKQLHRRRA</sequence>
<dbReference type="EMBL" id="SRPY01000027">
    <property type="protein sequence ID" value="KAG5930025.1"/>
    <property type="molecule type" value="Genomic_DNA"/>
</dbReference>
<feature type="transmembrane region" description="Helical" evidence="6">
    <location>
        <begin position="39"/>
        <end position="59"/>
    </location>
</feature>
<accession>A0A8K0NPA5</accession>
<dbReference type="GO" id="GO:0005783">
    <property type="term" value="C:endoplasmic reticulum"/>
    <property type="evidence" value="ECO:0007669"/>
    <property type="project" value="TreeGrafter"/>
</dbReference>
<name>A0A8K0NPA5_9HYPO</name>
<evidence type="ECO:0000313" key="8">
    <source>
        <dbReference type="EMBL" id="KAG5930025.1"/>
    </source>
</evidence>
<evidence type="ECO:0000256" key="4">
    <source>
        <dbReference type="ARBA" id="ARBA00023136"/>
    </source>
</evidence>
<gene>
    <name evidence="8" type="ORF">E4U42_003328</name>
</gene>
<dbReference type="InterPro" id="IPR050846">
    <property type="entry name" value="TLCD"/>
</dbReference>
<dbReference type="GO" id="GO:0016020">
    <property type="term" value="C:membrane"/>
    <property type="evidence" value="ECO:0007669"/>
    <property type="project" value="UniProtKB-SubCell"/>
</dbReference>
<protein>
    <recommendedName>
        <fullName evidence="7">TLC domain-containing protein</fullName>
    </recommendedName>
</protein>
<evidence type="ECO:0000256" key="6">
    <source>
        <dbReference type="SAM" id="Phobius"/>
    </source>
</evidence>
<feature type="non-terminal residue" evidence="8">
    <location>
        <position position="1"/>
    </location>
</feature>
<comment type="subcellular location">
    <subcellularLocation>
        <location evidence="1">Membrane</location>
        <topology evidence="1">Multi-pass membrane protein</topology>
    </subcellularLocation>
</comment>
<dbReference type="PANTHER" id="PTHR13439:SF0">
    <property type="entry name" value="TOPOISOMERASE I DAMAGE AFFECTED PROTEIN 4"/>
    <property type="match status" value="1"/>
</dbReference>
<proteinExistence type="predicted"/>
<dbReference type="OrthoDB" id="10266980at2759"/>
<organism evidence="8 9">
    <name type="scientific">Claviceps africana</name>
    <dbReference type="NCBI Taxonomy" id="83212"/>
    <lineage>
        <taxon>Eukaryota</taxon>
        <taxon>Fungi</taxon>
        <taxon>Dikarya</taxon>
        <taxon>Ascomycota</taxon>
        <taxon>Pezizomycotina</taxon>
        <taxon>Sordariomycetes</taxon>
        <taxon>Hypocreomycetidae</taxon>
        <taxon>Hypocreales</taxon>
        <taxon>Clavicipitaceae</taxon>
        <taxon>Claviceps</taxon>
    </lineage>
</organism>
<keyword evidence="9" id="KW-1185">Reference proteome</keyword>
<evidence type="ECO:0000256" key="2">
    <source>
        <dbReference type="ARBA" id="ARBA00022692"/>
    </source>
</evidence>
<dbReference type="GO" id="GO:0055088">
    <property type="term" value="P:lipid homeostasis"/>
    <property type="evidence" value="ECO:0007669"/>
    <property type="project" value="TreeGrafter"/>
</dbReference>
<dbReference type="AlphaFoldDB" id="A0A8K0NPA5"/>
<keyword evidence="3 6" id="KW-1133">Transmembrane helix</keyword>
<feature type="domain" description="TLC" evidence="7">
    <location>
        <begin position="1"/>
        <end position="130"/>
    </location>
</feature>
<dbReference type="Pfam" id="PF03798">
    <property type="entry name" value="TRAM_LAG1_CLN8"/>
    <property type="match status" value="1"/>
</dbReference>
<dbReference type="Proteomes" id="UP000811619">
    <property type="component" value="Unassembled WGS sequence"/>
</dbReference>
<evidence type="ECO:0000256" key="3">
    <source>
        <dbReference type="ARBA" id="ARBA00022989"/>
    </source>
</evidence>
<evidence type="ECO:0000313" key="9">
    <source>
        <dbReference type="Proteomes" id="UP000811619"/>
    </source>
</evidence>
<comment type="caution">
    <text evidence="8">The sequence shown here is derived from an EMBL/GenBank/DDBJ whole genome shotgun (WGS) entry which is preliminary data.</text>
</comment>
<evidence type="ECO:0000256" key="5">
    <source>
        <dbReference type="PROSITE-ProRule" id="PRU00205"/>
    </source>
</evidence>
<keyword evidence="4 5" id="KW-0472">Membrane</keyword>